<organism evidence="3 4">
    <name type="scientific">Paramecium sonneborni</name>
    <dbReference type="NCBI Taxonomy" id="65129"/>
    <lineage>
        <taxon>Eukaryota</taxon>
        <taxon>Sar</taxon>
        <taxon>Alveolata</taxon>
        <taxon>Ciliophora</taxon>
        <taxon>Intramacronucleata</taxon>
        <taxon>Oligohymenophorea</taxon>
        <taxon>Peniculida</taxon>
        <taxon>Parameciidae</taxon>
        <taxon>Paramecium</taxon>
    </lineage>
</organism>
<feature type="transmembrane region" description="Helical" evidence="2">
    <location>
        <begin position="624"/>
        <end position="647"/>
    </location>
</feature>
<feature type="transmembrane region" description="Helical" evidence="2">
    <location>
        <begin position="692"/>
        <end position="715"/>
    </location>
</feature>
<dbReference type="InterPro" id="IPR057435">
    <property type="entry name" value="Lips"/>
</dbReference>
<proteinExistence type="predicted"/>
<dbReference type="OrthoDB" id="10003277at2759"/>
<keyword evidence="4" id="KW-1185">Reference proteome</keyword>
<evidence type="ECO:0000256" key="1">
    <source>
        <dbReference type="SAM" id="Coils"/>
    </source>
</evidence>
<dbReference type="Proteomes" id="UP000692954">
    <property type="component" value="Unassembled WGS sequence"/>
</dbReference>
<dbReference type="PANTHER" id="PTHR37686">
    <property type="entry name" value="LD36006P"/>
    <property type="match status" value="1"/>
</dbReference>
<gene>
    <name evidence="3" type="ORF">PSON_ATCC_30995.1.T0680217</name>
</gene>
<sequence>MLKGISEKFTTNLNFNIDDDNFYVLPTKGEINFKGYAQAEELSQNDNIQQPLKFIANELVEKTINIRQSWIISKQAFNFNIPPSYFKKKILIQRNNDQHQLKKEINQYDFDPYVQFDDNQLNQIRKDGSFDVWSKNNRNKKYKWIISRWIVKGTKNIRNSFYKDMLKVEDCLTGLGDFIFNEDKFDSLWNFSIVHGLYVIYKKTILIPSVFIGYREVTGNISTKSAQIAVERERQQLLRKKNLNFSIYKYLFHTQETQSATKMRVDYIKNQLKTFEQDCWKIASLLSDIHLNPNHLHNYEFTNLQEKYNIFYDQNKDIDELTSEQLYNAQQTFFQKVNLDVPQDVIKHILDIIECYKLQRYYQDLLKNELANYENEVIEQYEKEFFFLSKQNHRTKNIKAALKKKKKNLKQQYYSQMIQELTQKNIIDRNIYVEFMENKIKYKNRVKDIKKMAKEKFKNPNITIQLTRMIAPPYPIIQEGNRFVFLKEINYLVTSKYYFWKFTSFCLLYFTLIANSYYVFYQFGIMGPYGLSALFLVEPFYCDQVINEQTGEIINDELIQTVCSTLKLVYKGMRKSRQEFENSEDSGMFGKGCLRICNLIEVYIFRFLFVGVFCTLILKPMLIIFFSISLFFVFITSFMWAGFVATIKWMICLLFHDYEVIARIEFNELDYIHFCMPLFRAILDIMIGMAEIIVCLLCLVIFPFFAILIFLYGILKYAIRSIYDCFMMTFVYCCGRVPYRSGCLAWKVGGDNIQKKIIYNYHKLTNDELQLLVAREIEKYILEEYQHRIVTTIKQPERDINTNLQPFFNNFNAKYQCDDKNSKLLLDQLSVKIAKQISLHPVLDQETKKYIKYTENELNEIKLFLKPFIIEQINLKNMHSFIWKRTGLQIGEYSALVDIIVNSIFGLEILIPKEEIIQEVQIKVEKEKGFTEQIERALNGQVNLNQPEKYILEENKEFKKCIQKKVYKQFILFSEMLDKIWMAQSTSQEWSTLNNKDLRFLLNYSLKDE</sequence>
<comment type="caution">
    <text evidence="3">The sequence shown here is derived from an EMBL/GenBank/DDBJ whole genome shotgun (WGS) entry which is preliminary data.</text>
</comment>
<protein>
    <submittedName>
        <fullName evidence="3">Uncharacterized protein</fullName>
    </submittedName>
</protein>
<keyword evidence="2" id="KW-1133">Transmembrane helix</keyword>
<accession>A0A8S1P3M8</accession>
<evidence type="ECO:0000313" key="3">
    <source>
        <dbReference type="EMBL" id="CAD8097571.1"/>
    </source>
</evidence>
<dbReference type="Pfam" id="PF25228">
    <property type="entry name" value="Lips"/>
    <property type="match status" value="1"/>
</dbReference>
<feature type="transmembrane region" description="Helical" evidence="2">
    <location>
        <begin position="497"/>
        <end position="520"/>
    </location>
</feature>
<dbReference type="EMBL" id="CAJJDN010000068">
    <property type="protein sequence ID" value="CAD8097571.1"/>
    <property type="molecule type" value="Genomic_DNA"/>
</dbReference>
<evidence type="ECO:0000313" key="4">
    <source>
        <dbReference type="Proteomes" id="UP000692954"/>
    </source>
</evidence>
<keyword evidence="1" id="KW-0175">Coiled coil</keyword>
<dbReference type="AlphaFoldDB" id="A0A8S1P3M8"/>
<feature type="transmembrane region" description="Helical" evidence="2">
    <location>
        <begin position="596"/>
        <end position="618"/>
    </location>
</feature>
<evidence type="ECO:0000256" key="2">
    <source>
        <dbReference type="SAM" id="Phobius"/>
    </source>
</evidence>
<reference evidence="3" key="1">
    <citation type="submission" date="2021-01" db="EMBL/GenBank/DDBJ databases">
        <authorList>
            <consortium name="Genoscope - CEA"/>
            <person name="William W."/>
        </authorList>
    </citation>
    <scope>NUCLEOTIDE SEQUENCE</scope>
</reference>
<keyword evidence="2" id="KW-0812">Transmembrane</keyword>
<keyword evidence="2" id="KW-0472">Membrane</keyword>
<feature type="coiled-coil region" evidence="1">
    <location>
        <begin position="363"/>
        <end position="412"/>
    </location>
</feature>
<name>A0A8S1P3M8_9CILI</name>
<dbReference type="PANTHER" id="PTHR37686:SF1">
    <property type="entry name" value="LD36006P"/>
    <property type="match status" value="1"/>
</dbReference>